<dbReference type="EC" id="2.7.7.87" evidence="4"/>
<gene>
    <name evidence="16" type="ORF">NG895_07475</name>
</gene>
<name>A0A9X2FCE4_9BACT</name>
<feature type="active site" description="Nucleophile" evidence="14">
    <location>
        <position position="227"/>
    </location>
</feature>
<dbReference type="PANTHER" id="PTHR17490">
    <property type="entry name" value="SUA5"/>
    <property type="match status" value="1"/>
</dbReference>
<dbReference type="GO" id="GO:0005737">
    <property type="term" value="C:cytoplasm"/>
    <property type="evidence" value="ECO:0007669"/>
    <property type="project" value="UniProtKB-SubCell"/>
</dbReference>
<dbReference type="PANTHER" id="PTHR17490:SF16">
    <property type="entry name" value="THREONYLCARBAMOYL-AMP SYNTHASE"/>
    <property type="match status" value="1"/>
</dbReference>
<evidence type="ECO:0000256" key="2">
    <source>
        <dbReference type="ARBA" id="ARBA00007663"/>
    </source>
</evidence>
<sequence>MPPLRIDVHRTDDLRDVVHRAVQSLVEGKLVAFPTETVYGVAASACNAEAVDRLLEAKNRNPGAPFALAIKSAAEAQDYAPDMGPLAWRLARRCWPGPVTLVLDCDPQRGLTGRLDETVCQAVCPNGTVGLRVPANQLLLDVLCMINGPLALTSANLSGQSDAVNADEVIAALGDRIDLVLDDGPARYGRPSTVVRVHGNHFNILREGVVGAATLERLGRYMVVMVCTGNTCRSPMAEALLRKALADELGLSDDEMDQKGVQVLSAGLAAAPGAPPSSEAVTLMHEHGLGIEEHRSQPLTDQLLRHADLVLTMTRGHLQAIVQSSPEWAAKTAPLMPDGDDVADPIGGPLEVYRSCATQIAEGVSYHAKRIAETFRKSEGS</sequence>
<keyword evidence="7" id="KW-0819">tRNA processing</keyword>
<evidence type="ECO:0000256" key="1">
    <source>
        <dbReference type="ARBA" id="ARBA00004496"/>
    </source>
</evidence>
<evidence type="ECO:0000256" key="4">
    <source>
        <dbReference type="ARBA" id="ARBA00012584"/>
    </source>
</evidence>
<dbReference type="InterPro" id="IPR023485">
    <property type="entry name" value="Ptyr_pPase"/>
</dbReference>
<dbReference type="Gene3D" id="3.40.50.2300">
    <property type="match status" value="1"/>
</dbReference>
<evidence type="ECO:0000256" key="11">
    <source>
        <dbReference type="ARBA" id="ARBA00022840"/>
    </source>
</evidence>
<evidence type="ECO:0000256" key="13">
    <source>
        <dbReference type="ARBA" id="ARBA00048366"/>
    </source>
</evidence>
<dbReference type="Gene3D" id="3.90.870.10">
    <property type="entry name" value="DHBP synthase"/>
    <property type="match status" value="1"/>
</dbReference>
<dbReference type="GO" id="GO:0004725">
    <property type="term" value="F:protein tyrosine phosphatase activity"/>
    <property type="evidence" value="ECO:0007669"/>
    <property type="project" value="InterPro"/>
</dbReference>
<dbReference type="GO" id="GO:0005524">
    <property type="term" value="F:ATP binding"/>
    <property type="evidence" value="ECO:0007669"/>
    <property type="project" value="UniProtKB-KW"/>
</dbReference>
<dbReference type="InterPro" id="IPR050156">
    <property type="entry name" value="TC-AMP_synthase_SUA5"/>
</dbReference>
<dbReference type="RefSeq" id="WP_252851849.1">
    <property type="nucleotide sequence ID" value="NZ_JAMXLR010000026.1"/>
</dbReference>
<evidence type="ECO:0000256" key="8">
    <source>
        <dbReference type="ARBA" id="ARBA00022695"/>
    </source>
</evidence>
<comment type="similarity">
    <text evidence="3">Belongs to the low molecular weight phosphotyrosine protein phosphatase family.</text>
</comment>
<comment type="catalytic activity">
    <reaction evidence="13">
        <text>L-threonine + hydrogencarbonate + ATP = L-threonylcarbamoyladenylate + diphosphate + H2O</text>
        <dbReference type="Rhea" id="RHEA:36407"/>
        <dbReference type="ChEBI" id="CHEBI:15377"/>
        <dbReference type="ChEBI" id="CHEBI:17544"/>
        <dbReference type="ChEBI" id="CHEBI:30616"/>
        <dbReference type="ChEBI" id="CHEBI:33019"/>
        <dbReference type="ChEBI" id="CHEBI:57926"/>
        <dbReference type="ChEBI" id="CHEBI:73682"/>
        <dbReference type="EC" id="2.7.7.87"/>
    </reaction>
</comment>
<keyword evidence="8 16" id="KW-0548">Nucleotidyltransferase</keyword>
<dbReference type="InterPro" id="IPR017867">
    <property type="entry name" value="Tyr_phospatase_low_mol_wt"/>
</dbReference>
<dbReference type="GO" id="GO:0008033">
    <property type="term" value="P:tRNA processing"/>
    <property type="evidence" value="ECO:0007669"/>
    <property type="project" value="UniProtKB-KW"/>
</dbReference>
<dbReference type="GO" id="GO:0003725">
    <property type="term" value="F:double-stranded RNA binding"/>
    <property type="evidence" value="ECO:0007669"/>
    <property type="project" value="InterPro"/>
</dbReference>
<dbReference type="Pfam" id="PF01451">
    <property type="entry name" value="LMWPc"/>
    <property type="match status" value="1"/>
</dbReference>
<dbReference type="SUPFAM" id="SSF52788">
    <property type="entry name" value="Phosphotyrosine protein phosphatases I"/>
    <property type="match status" value="1"/>
</dbReference>
<dbReference type="SMART" id="SM00226">
    <property type="entry name" value="LMWPc"/>
    <property type="match status" value="1"/>
</dbReference>
<comment type="subcellular location">
    <subcellularLocation>
        <location evidence="1">Cytoplasm</location>
    </subcellularLocation>
</comment>
<dbReference type="GO" id="GO:0006450">
    <property type="term" value="P:regulation of translational fidelity"/>
    <property type="evidence" value="ECO:0007669"/>
    <property type="project" value="TreeGrafter"/>
</dbReference>
<comment type="similarity">
    <text evidence="2">Belongs to the SUA5 family.</text>
</comment>
<keyword evidence="10" id="KW-0378">Hydrolase</keyword>
<proteinExistence type="inferred from homology"/>
<keyword evidence="6 16" id="KW-0808">Transferase</keyword>
<dbReference type="GO" id="GO:0000049">
    <property type="term" value="F:tRNA binding"/>
    <property type="evidence" value="ECO:0007669"/>
    <property type="project" value="TreeGrafter"/>
</dbReference>
<evidence type="ECO:0000256" key="12">
    <source>
        <dbReference type="ARBA" id="ARBA00029774"/>
    </source>
</evidence>
<dbReference type="InterPro" id="IPR036196">
    <property type="entry name" value="Ptyr_pPase_sf"/>
</dbReference>
<evidence type="ECO:0000256" key="7">
    <source>
        <dbReference type="ARBA" id="ARBA00022694"/>
    </source>
</evidence>
<dbReference type="EMBL" id="JAMXLR010000026">
    <property type="protein sequence ID" value="MCO6043744.1"/>
    <property type="molecule type" value="Genomic_DNA"/>
</dbReference>
<evidence type="ECO:0000256" key="14">
    <source>
        <dbReference type="PIRSR" id="PIRSR617867-1"/>
    </source>
</evidence>
<feature type="active site" evidence="14">
    <location>
        <position position="233"/>
    </location>
</feature>
<evidence type="ECO:0000256" key="5">
    <source>
        <dbReference type="ARBA" id="ARBA00022490"/>
    </source>
</evidence>
<dbReference type="PRINTS" id="PR00719">
    <property type="entry name" value="LMWPTPASE"/>
</dbReference>
<evidence type="ECO:0000256" key="10">
    <source>
        <dbReference type="ARBA" id="ARBA00022801"/>
    </source>
</evidence>
<dbReference type="PROSITE" id="PS51163">
    <property type="entry name" value="YRDC"/>
    <property type="match status" value="1"/>
</dbReference>
<evidence type="ECO:0000259" key="15">
    <source>
        <dbReference type="PROSITE" id="PS51163"/>
    </source>
</evidence>
<keyword evidence="5" id="KW-0963">Cytoplasm</keyword>
<feature type="active site" description="Proton donor" evidence="14">
    <location>
        <position position="344"/>
    </location>
</feature>
<keyword evidence="17" id="KW-1185">Reference proteome</keyword>
<organism evidence="16 17">
    <name type="scientific">Aeoliella straminimaris</name>
    <dbReference type="NCBI Taxonomy" id="2954799"/>
    <lineage>
        <taxon>Bacteria</taxon>
        <taxon>Pseudomonadati</taxon>
        <taxon>Planctomycetota</taxon>
        <taxon>Planctomycetia</taxon>
        <taxon>Pirellulales</taxon>
        <taxon>Lacipirellulaceae</taxon>
        <taxon>Aeoliella</taxon>
    </lineage>
</organism>
<evidence type="ECO:0000256" key="9">
    <source>
        <dbReference type="ARBA" id="ARBA00022741"/>
    </source>
</evidence>
<dbReference type="AlphaFoldDB" id="A0A9X2FCE4"/>
<dbReference type="NCBIfam" id="TIGR00057">
    <property type="entry name" value="L-threonylcarbamoyladenylate synthase"/>
    <property type="match status" value="1"/>
</dbReference>
<dbReference type="InterPro" id="IPR006070">
    <property type="entry name" value="Sua5-like_dom"/>
</dbReference>
<keyword evidence="11" id="KW-0067">ATP-binding</keyword>
<protein>
    <recommendedName>
        <fullName evidence="12">L-threonylcarbamoyladenylate synthase</fullName>
        <ecNumber evidence="4">2.7.7.87</ecNumber>
    </recommendedName>
    <alternativeName>
        <fullName evidence="12">L-threonylcarbamoyladenylate synthase</fullName>
    </alternativeName>
</protein>
<keyword evidence="9" id="KW-0547">Nucleotide-binding</keyword>
<dbReference type="GO" id="GO:0061710">
    <property type="term" value="F:L-threonylcarbamoyladenylate synthase"/>
    <property type="evidence" value="ECO:0007669"/>
    <property type="project" value="UniProtKB-EC"/>
</dbReference>
<dbReference type="Proteomes" id="UP001155241">
    <property type="component" value="Unassembled WGS sequence"/>
</dbReference>
<dbReference type="Pfam" id="PF01300">
    <property type="entry name" value="Sua5_yciO_yrdC"/>
    <property type="match status" value="1"/>
</dbReference>
<dbReference type="InterPro" id="IPR017945">
    <property type="entry name" value="DHBP_synth_RibB-like_a/b_dom"/>
</dbReference>
<evidence type="ECO:0000256" key="3">
    <source>
        <dbReference type="ARBA" id="ARBA00011063"/>
    </source>
</evidence>
<comment type="caution">
    <text evidence="16">The sequence shown here is derived from an EMBL/GenBank/DDBJ whole genome shotgun (WGS) entry which is preliminary data.</text>
</comment>
<reference evidence="16" key="1">
    <citation type="submission" date="2022-06" db="EMBL/GenBank/DDBJ databases">
        <title>Aeoliella straminimaris, a novel planctomycete from sediments.</title>
        <authorList>
            <person name="Vitorino I.R."/>
            <person name="Lage O.M."/>
        </authorList>
    </citation>
    <scope>NUCLEOTIDE SEQUENCE</scope>
    <source>
        <strain evidence="16">ICT_H6.2</strain>
    </source>
</reference>
<accession>A0A9X2FCE4</accession>
<evidence type="ECO:0000313" key="17">
    <source>
        <dbReference type="Proteomes" id="UP001155241"/>
    </source>
</evidence>
<feature type="domain" description="YrdC-like" evidence="15">
    <location>
        <begin position="15"/>
        <end position="210"/>
    </location>
</feature>
<dbReference type="SUPFAM" id="SSF55821">
    <property type="entry name" value="YrdC/RibB"/>
    <property type="match status" value="1"/>
</dbReference>
<evidence type="ECO:0000313" key="16">
    <source>
        <dbReference type="EMBL" id="MCO6043744.1"/>
    </source>
</evidence>
<evidence type="ECO:0000256" key="6">
    <source>
        <dbReference type="ARBA" id="ARBA00022679"/>
    </source>
</evidence>